<reference evidence="2 3" key="1">
    <citation type="submission" date="2023-08" db="EMBL/GenBank/DDBJ databases">
        <title>A Necator americanus chromosomal reference genome.</title>
        <authorList>
            <person name="Ilik V."/>
            <person name="Petrzelkova K.J."/>
            <person name="Pardy F."/>
            <person name="Fuh T."/>
            <person name="Niatou-Singa F.S."/>
            <person name="Gouil Q."/>
            <person name="Baker L."/>
            <person name="Ritchie M.E."/>
            <person name="Jex A.R."/>
            <person name="Gazzola D."/>
            <person name="Li H."/>
            <person name="Toshio Fujiwara R."/>
            <person name="Zhan B."/>
            <person name="Aroian R.V."/>
            <person name="Pafco B."/>
            <person name="Schwarz E.M."/>
        </authorList>
    </citation>
    <scope>NUCLEOTIDE SEQUENCE [LARGE SCALE GENOMIC DNA]</scope>
    <source>
        <strain evidence="2 3">Aroian</strain>
        <tissue evidence="2">Whole animal</tissue>
    </source>
</reference>
<dbReference type="Proteomes" id="UP001303046">
    <property type="component" value="Unassembled WGS sequence"/>
</dbReference>
<name>A0ABR1D5I1_NECAM</name>
<comment type="caution">
    <text evidence="2">The sequence shown here is derived from an EMBL/GenBank/DDBJ whole genome shotgun (WGS) entry which is preliminary data.</text>
</comment>
<feature type="region of interest" description="Disordered" evidence="1">
    <location>
        <begin position="404"/>
        <end position="441"/>
    </location>
</feature>
<dbReference type="EMBL" id="JAVFWL010000003">
    <property type="protein sequence ID" value="KAK6745443.1"/>
    <property type="molecule type" value="Genomic_DNA"/>
</dbReference>
<protein>
    <submittedName>
        <fullName evidence="2">Uncharacterized protein</fullName>
    </submittedName>
</protein>
<evidence type="ECO:0000313" key="3">
    <source>
        <dbReference type="Proteomes" id="UP001303046"/>
    </source>
</evidence>
<gene>
    <name evidence="2" type="primary">Necator_chrIII.g12663</name>
    <name evidence="2" type="ORF">RB195_011896</name>
</gene>
<accession>A0ABR1D5I1</accession>
<feature type="region of interest" description="Disordered" evidence="1">
    <location>
        <begin position="68"/>
        <end position="89"/>
    </location>
</feature>
<proteinExistence type="predicted"/>
<keyword evidence="3" id="KW-1185">Reference proteome</keyword>
<organism evidence="2 3">
    <name type="scientific">Necator americanus</name>
    <name type="common">Human hookworm</name>
    <dbReference type="NCBI Taxonomy" id="51031"/>
    <lineage>
        <taxon>Eukaryota</taxon>
        <taxon>Metazoa</taxon>
        <taxon>Ecdysozoa</taxon>
        <taxon>Nematoda</taxon>
        <taxon>Chromadorea</taxon>
        <taxon>Rhabditida</taxon>
        <taxon>Rhabditina</taxon>
        <taxon>Rhabditomorpha</taxon>
        <taxon>Strongyloidea</taxon>
        <taxon>Ancylostomatidae</taxon>
        <taxon>Bunostominae</taxon>
        <taxon>Necator</taxon>
    </lineage>
</organism>
<evidence type="ECO:0000256" key="1">
    <source>
        <dbReference type="SAM" id="MobiDB-lite"/>
    </source>
</evidence>
<evidence type="ECO:0000313" key="2">
    <source>
        <dbReference type="EMBL" id="KAK6745443.1"/>
    </source>
</evidence>
<feature type="compositionally biased region" description="Polar residues" evidence="1">
    <location>
        <begin position="68"/>
        <end position="80"/>
    </location>
</feature>
<sequence>MVTFVLLEAENHSSLMELIEYATIKSMKFTVATDVNKLLPTCNGDTTERAQLATETNSCTGDSIVTNTNVNKATEPSSHANDGRGSEPGTISAALLLEESATAQFHNVKKETNDAIDSWENDAAFVIGTNHDTVTWSAGSSHEREHLKDGDTLNSETIDWSTVTPVLEAVEKAQSGDIPDIVNATSQLSQLTVSVAMVCSSLIQQMYSIKRNFIALQCQVSKKVDTNYKSAQGLKFCLDNQRQHWILPAHPPFVELDMTNELRHFTPPTRAASREYLVMIDFFRRVLLKLHSNPPEIRRYAVRLQNFGRDSLLDLPEEIVQFFINFALDGLGLRADELRRGQKELLIGSNNDFWIRLGADDNAREKEWDRRMELLGSWPSHARAAVSQAMEDVRRYVVIDGKLRPPPKRAAERASSSRSAKHARSEENDDDDLDMDVKGTT</sequence>